<sequence length="156" mass="17724">MPVVTELEHRLREWADEYAGSRYEHVGWPRSSSMDALIKYHGRPPQGLHPKAIVGTAADEVEGAVRELASPRIGGARQALVLRNWYWMKEAAMEHRLQALRAHRLHISERGYRLFLQNGRFYVAGLLDVAMQPGDLCIDPEEAASYRVPLLTVPKK</sequence>
<protein>
    <submittedName>
        <fullName evidence="1">Uncharacterized protein</fullName>
    </submittedName>
</protein>
<evidence type="ECO:0000313" key="1">
    <source>
        <dbReference type="EMBL" id="MET3654712.1"/>
    </source>
</evidence>
<gene>
    <name evidence="1" type="ORF">ABIC75_004460</name>
</gene>
<accession>A0ABV2K0W5</accession>
<dbReference type="RefSeq" id="WP_354016053.1">
    <property type="nucleotide sequence ID" value="NZ_JBEPMU010000008.1"/>
</dbReference>
<proteinExistence type="predicted"/>
<reference evidence="1 2" key="1">
    <citation type="submission" date="2024-06" db="EMBL/GenBank/DDBJ databases">
        <title>Sorghum-associated microbial communities from plants grown in Nebraska, USA.</title>
        <authorList>
            <person name="Schachtman D."/>
        </authorList>
    </citation>
    <scope>NUCLEOTIDE SEQUENCE [LARGE SCALE GENOMIC DNA]</scope>
    <source>
        <strain evidence="1 2">1073</strain>
    </source>
</reference>
<evidence type="ECO:0000313" key="2">
    <source>
        <dbReference type="Proteomes" id="UP001549184"/>
    </source>
</evidence>
<name>A0ABV2K0W5_9GAMM</name>
<keyword evidence="2" id="KW-1185">Reference proteome</keyword>
<dbReference type="EMBL" id="JBEPMU010000008">
    <property type="protein sequence ID" value="MET3654712.1"/>
    <property type="molecule type" value="Genomic_DNA"/>
</dbReference>
<dbReference type="Proteomes" id="UP001549184">
    <property type="component" value="Unassembled WGS sequence"/>
</dbReference>
<organism evidence="1 2">
    <name type="scientific">Dyella japonica</name>
    <dbReference type="NCBI Taxonomy" id="231455"/>
    <lineage>
        <taxon>Bacteria</taxon>
        <taxon>Pseudomonadati</taxon>
        <taxon>Pseudomonadota</taxon>
        <taxon>Gammaproteobacteria</taxon>
        <taxon>Lysobacterales</taxon>
        <taxon>Rhodanobacteraceae</taxon>
        <taxon>Dyella</taxon>
    </lineage>
</organism>
<comment type="caution">
    <text evidence="1">The sequence shown here is derived from an EMBL/GenBank/DDBJ whole genome shotgun (WGS) entry which is preliminary data.</text>
</comment>